<dbReference type="InterPro" id="IPR050471">
    <property type="entry name" value="AB_hydrolase"/>
</dbReference>
<reference evidence="2 3" key="1">
    <citation type="submission" date="2018-02" db="EMBL/GenBank/DDBJ databases">
        <title>Genomic Encyclopedia of Archaeal and Bacterial Type Strains, Phase II (KMG-II): from individual species to whole genera.</title>
        <authorList>
            <person name="Goeker M."/>
        </authorList>
    </citation>
    <scope>NUCLEOTIDE SEQUENCE [LARGE SCALE GENOMIC DNA]</scope>
    <source>
        <strain evidence="2 3">YU 961-1</strain>
    </source>
</reference>
<gene>
    <name evidence="2" type="ORF">CLV40_12872</name>
</gene>
<keyword evidence="3" id="KW-1185">Reference proteome</keyword>
<dbReference type="Gene3D" id="3.40.50.1820">
    <property type="entry name" value="alpha/beta hydrolase"/>
    <property type="match status" value="1"/>
</dbReference>
<dbReference type="RefSeq" id="WP_104482763.1">
    <property type="nucleotide sequence ID" value="NZ_PTIX01000028.1"/>
</dbReference>
<dbReference type="Proteomes" id="UP000239203">
    <property type="component" value="Unassembled WGS sequence"/>
</dbReference>
<protein>
    <submittedName>
        <fullName evidence="2">Pimeloyl-ACP methyl ester carboxylesterase</fullName>
    </submittedName>
</protein>
<dbReference type="AlphaFoldDB" id="A0A2S6GE06"/>
<accession>A0A2S6GE06</accession>
<evidence type="ECO:0000259" key="1">
    <source>
        <dbReference type="Pfam" id="PF12697"/>
    </source>
</evidence>
<comment type="caution">
    <text evidence="2">The sequence shown here is derived from an EMBL/GenBank/DDBJ whole genome shotgun (WGS) entry which is preliminary data.</text>
</comment>
<evidence type="ECO:0000313" key="2">
    <source>
        <dbReference type="EMBL" id="PPK63459.1"/>
    </source>
</evidence>
<dbReference type="GO" id="GO:0003824">
    <property type="term" value="F:catalytic activity"/>
    <property type="evidence" value="ECO:0007669"/>
    <property type="project" value="UniProtKB-ARBA"/>
</dbReference>
<dbReference type="InterPro" id="IPR029058">
    <property type="entry name" value="AB_hydrolase_fold"/>
</dbReference>
<feature type="domain" description="AB hydrolase-1" evidence="1">
    <location>
        <begin position="24"/>
        <end position="278"/>
    </location>
</feature>
<dbReference type="PANTHER" id="PTHR43433:SF1">
    <property type="entry name" value="BLL5160 PROTEIN"/>
    <property type="match status" value="1"/>
</dbReference>
<organism evidence="2 3">
    <name type="scientific">Actinokineospora auranticolor</name>
    <dbReference type="NCBI Taxonomy" id="155976"/>
    <lineage>
        <taxon>Bacteria</taxon>
        <taxon>Bacillati</taxon>
        <taxon>Actinomycetota</taxon>
        <taxon>Actinomycetes</taxon>
        <taxon>Pseudonocardiales</taxon>
        <taxon>Pseudonocardiaceae</taxon>
        <taxon>Actinokineospora</taxon>
    </lineage>
</organism>
<name>A0A2S6GE06_9PSEU</name>
<proteinExistence type="predicted"/>
<dbReference type="Pfam" id="PF12697">
    <property type="entry name" value="Abhydrolase_6"/>
    <property type="match status" value="1"/>
</dbReference>
<dbReference type="PANTHER" id="PTHR43433">
    <property type="entry name" value="HYDROLASE, ALPHA/BETA FOLD FAMILY PROTEIN"/>
    <property type="match status" value="1"/>
</dbReference>
<dbReference type="InterPro" id="IPR000073">
    <property type="entry name" value="AB_hydrolase_1"/>
</dbReference>
<evidence type="ECO:0000313" key="3">
    <source>
        <dbReference type="Proteomes" id="UP000239203"/>
    </source>
</evidence>
<dbReference type="EMBL" id="PTIX01000028">
    <property type="protein sequence ID" value="PPK63459.1"/>
    <property type="molecule type" value="Genomic_DNA"/>
</dbReference>
<dbReference type="OrthoDB" id="5422338at2"/>
<sequence>MSGLGTGDGVELNVVEEGAGAATLVLVHGWTMDHTSWDPVVARLSGVRVVRFDLRGHGASGAAPAGSATIARVADDLAEVIAARVPTGPVVLGGHSLGGMTLMALAERHPRLVADRVAGAAFVATTSGGLSRLTLGLPRRVAGPVLRAERWLNRRIAKSRRPTLLGRFSGYARPGVRWLVFGRSPVGAHIAATAAQVGRCNPSNMVEFRNALDEHERLHALSAYRGVPTAVLAGSRDRLCTVADARTIAGALPDADLRIYPAAGHMLNYERADEVAEVLMGLVARASARALATAG</sequence>
<dbReference type="SUPFAM" id="SSF53474">
    <property type="entry name" value="alpha/beta-Hydrolases"/>
    <property type="match status" value="1"/>
</dbReference>